<keyword evidence="2" id="KW-0472">Membrane</keyword>
<evidence type="ECO:0000256" key="1">
    <source>
        <dbReference type="SAM" id="Coils"/>
    </source>
</evidence>
<proteinExistence type="predicted"/>
<feature type="coiled-coil region" evidence="1">
    <location>
        <begin position="1066"/>
        <end position="1107"/>
    </location>
</feature>
<feature type="coiled-coil region" evidence="1">
    <location>
        <begin position="28"/>
        <end position="55"/>
    </location>
</feature>
<keyword evidence="2" id="KW-0812">Transmembrane</keyword>
<feature type="transmembrane region" description="Helical" evidence="2">
    <location>
        <begin position="538"/>
        <end position="565"/>
    </location>
</feature>
<accession>X6NNP8</accession>
<evidence type="ECO:0000256" key="2">
    <source>
        <dbReference type="SAM" id="Phobius"/>
    </source>
</evidence>
<dbReference type="EMBL" id="ASPP01007134">
    <property type="protein sequence ID" value="ETO27636.1"/>
    <property type="molecule type" value="Genomic_DNA"/>
</dbReference>
<comment type="caution">
    <text evidence="3">The sequence shown here is derived from an EMBL/GenBank/DDBJ whole genome shotgun (WGS) entry which is preliminary data.</text>
</comment>
<dbReference type="PANTHER" id="PTHR45615:SF63">
    <property type="entry name" value="CHROMOSOME UNDETERMINED SCAFFOLD_10, WHOLE GENOME SHOTGUN SEQUENCE"/>
    <property type="match status" value="1"/>
</dbReference>
<keyword evidence="4" id="KW-1185">Reference proteome</keyword>
<keyword evidence="2" id="KW-1133">Transmembrane helix</keyword>
<keyword evidence="1" id="KW-0175">Coiled coil</keyword>
<gene>
    <name evidence="3" type="ORF">RFI_09496</name>
</gene>
<protein>
    <submittedName>
        <fullName evidence="3">Viral A-type inclusion protein</fullName>
    </submittedName>
</protein>
<evidence type="ECO:0000313" key="4">
    <source>
        <dbReference type="Proteomes" id="UP000023152"/>
    </source>
</evidence>
<sequence length="1222" mass="143076">MELTQQLTSLRQERDELHKDALTQSQQLHALQQAYDQLADELKQARHECETLRGHHQKLTSDNKDVVQQFEKELREITTQRDLSLQKLQSLETQAGHLENYLFVCGGEGGKEGGRKRLYIRGKSASSSSPIKMEVQRDCQQKYEFLSFKQNQQIQLDDNKIEVRQSEETGQRPNTPNGMILNRVKELITNYLEAYQQMKSSLLSENQMLRQQIATATSERATLQEQIRQKDGEYKKLKDQCQHHMSELQQIQSKSTANMEEYQKAYEQWDLKKSEYDKKILDLQLECDAIKFELTAKGTIEDANNVQELNQHLESLKMKYEKRIESIKQQFSEKINVMNVTVTKLNNMQTKLLKETQHLTIQLKQKEMDYDEYERKCREFENELNNSKNAWAGKENKLRDKYEQAQSQSKQELESMKSDIQSLENEKKELEKKIESLVLQMTEVSQERDTLQNQLQVTKDTLTACCRERNQMEEKLHDATQQLQTTKQDCETLHSVMFFVNQELSEKQSKTLKDCQMRIENALQQKMSVDISFVSNSVLLLLLFYLLFISLFIFYLFHLYVYGVYVANVERISKLIPLFTFEKHILELKELQQLHDAKVKGMECQLQETMLKYQQFVQENQSLQDCRDQNQVLVKQNQQLQKQVKLFHKKLDFCQQKKKNYSRNDNSKLSEKIDQHYSRIKEQTVELKQLENTLKNKDLQISELEKKLKTIHAVDTPSPPMERSSKQNTKVKYDAINPQQSPPKNGKKDNIKETKINIIAIACLKKKLVFTVLSVYSSPDSPSALAVEEGARSAVHPLDLPSYLQQIITEIVSFTRYGDALQQQCLKQGERCKELETLSGKNMQELERLTKENVDLRGEIDDFKFQLTTKSKHLKMLQKNQEELEASLKDCTQKLELARQQIAQADMFFEGERKVPIAKKTKIFGQIDNNSASSAIITKSEEDKNLKEQQRFDVGNELIFQKQLQLLRKEYCDVQQKLKDSEHKNKQLQLEIHQLQLKLENAESKSQTLLCERDRLKLEIEKQNTLLNQLEEEQTTATSTNMYVFCTKNRSIKKERNQFLIMEEKVKSAQFEMEKTKAKAEKLRSQRDYAKEKYKELKTKFNMLEQKFTYLARRLSERNLMSTAYGPYDEAMAATSIPIPQLLNHVNAVPNLNTWKNVGSDAQKNNIPIDQSTEEGGIVFCFDSILFFFYLKNLFTNLQFSYKPHISKVSFKKTKATFVFNF</sequence>
<feature type="coiled-coil region" evidence="1">
    <location>
        <begin position="846"/>
        <end position="901"/>
    </location>
</feature>
<dbReference type="Proteomes" id="UP000023152">
    <property type="component" value="Unassembled WGS sequence"/>
</dbReference>
<name>X6NNP8_RETFI</name>
<organism evidence="3 4">
    <name type="scientific">Reticulomyxa filosa</name>
    <dbReference type="NCBI Taxonomy" id="46433"/>
    <lineage>
        <taxon>Eukaryota</taxon>
        <taxon>Sar</taxon>
        <taxon>Rhizaria</taxon>
        <taxon>Retaria</taxon>
        <taxon>Foraminifera</taxon>
        <taxon>Monothalamids</taxon>
        <taxon>Reticulomyxidae</taxon>
        <taxon>Reticulomyxa</taxon>
    </lineage>
</organism>
<dbReference type="SUPFAM" id="SSF57997">
    <property type="entry name" value="Tropomyosin"/>
    <property type="match status" value="1"/>
</dbReference>
<dbReference type="PANTHER" id="PTHR45615">
    <property type="entry name" value="MYOSIN HEAVY CHAIN, NON-MUSCLE"/>
    <property type="match status" value="1"/>
</dbReference>
<feature type="coiled-coil region" evidence="1">
    <location>
        <begin position="192"/>
        <end position="279"/>
    </location>
</feature>
<reference evidence="3 4" key="1">
    <citation type="journal article" date="2013" name="Curr. Biol.">
        <title>The Genome of the Foraminiferan Reticulomyxa filosa.</title>
        <authorList>
            <person name="Glockner G."/>
            <person name="Hulsmann N."/>
            <person name="Schleicher M."/>
            <person name="Noegel A.A."/>
            <person name="Eichinger L."/>
            <person name="Gallinger C."/>
            <person name="Pawlowski J."/>
            <person name="Sierra R."/>
            <person name="Euteneuer U."/>
            <person name="Pillet L."/>
            <person name="Moustafa A."/>
            <person name="Platzer M."/>
            <person name="Groth M."/>
            <person name="Szafranski K."/>
            <person name="Schliwa M."/>
        </authorList>
    </citation>
    <scope>NUCLEOTIDE SEQUENCE [LARGE SCALE GENOMIC DNA]</scope>
</reference>
<dbReference type="AlphaFoldDB" id="X6NNP8"/>
<feature type="coiled-coil region" evidence="1">
    <location>
        <begin position="623"/>
        <end position="707"/>
    </location>
</feature>
<feature type="coiled-coil region" evidence="1">
    <location>
        <begin position="356"/>
        <end position="489"/>
    </location>
</feature>
<evidence type="ECO:0000313" key="3">
    <source>
        <dbReference type="EMBL" id="ETO27636.1"/>
    </source>
</evidence>
<feature type="coiled-coil region" evidence="1">
    <location>
        <begin position="978"/>
        <end position="1033"/>
    </location>
</feature>
<feature type="coiled-coil region" evidence="1">
    <location>
        <begin position="303"/>
        <end position="330"/>
    </location>
</feature>